<sequence>MNEIKLQVFSELPEIGQLEKLGDKEIFGFLKRYYTDSYRLISAQKKKIQKGIFRETIETLEKLYERLELVEEFIGYDKVDWEDACSSKNEAKKKQIVGFYDGLIVDVALMKLATPYYKLPEKIHAFINFLDKERSCIFRSEFQSDKWKIEDFPHENAFETIAQYKQYLKEQKNYKFNFDQDKGDEIAREILDVLPGVKKIRQALVLLKFQVQDFSDNEIENLIQTGEVDHILAKTPVGRKLQFLLDDLNTLKLGTDLPWLSILIKGEIELNGEVRLMLGFILDSSTYKIDTNQIKESLHRELKIYFRSSEIAPFIWSEVIAIDQIFDHLGVKEIKEFKLPNRKKLALMLKWFVGLFYGMGRIISPDNHTAESELVDTPIRLITRKADGRLKDQNDKKKSKRQKKDDLEKKSYDFNSVWEDTGLVKYAPEYAKSIHQFYGKLQHSEELESWQIEILQRVNLFLAYLEDGSIDSLATGLSINPNPSKWPSLVRMYLALLDNSRDIDFSELANWTIYNTSLLQRNLSRSSLKHQLRDRNLAEMTDLIAQELEIVKQRNISISQSKLCYMEKLVQKNAISARRYLKNSFKETTVLLRFKIDNSESRLDISSLKIIITQFLKKAKRAPRSIGAYLDAFIGYFVLLEGRYYSIDCTAIFYLRAEAVVEDVKFEFENYWKEFTKRYTAKQKDTLEFPDLRVIPSLWFKEGGSQYFIVNKRDKLIPQLINDLVNFYTAYEYFSGYKNTRHSNHKRPELFLRGRIRKDMTKKTDEKNTPHNEVSPSENKESVNEINGNSSQEDMNKQADIQENRVERIAHSLQSLV</sequence>
<accession>A0A8F6QU57</accession>
<feature type="compositionally biased region" description="Basic and acidic residues" evidence="1">
    <location>
        <begin position="757"/>
        <end position="770"/>
    </location>
</feature>
<feature type="compositionally biased region" description="Polar residues" evidence="1">
    <location>
        <begin position="784"/>
        <end position="793"/>
    </location>
</feature>
<dbReference type="RefSeq" id="WP_219014824.1">
    <property type="nucleotide sequence ID" value="NZ_CP078027.1"/>
</dbReference>
<name>A0A8F6QU57_9GAMM</name>
<protein>
    <submittedName>
        <fullName evidence="2">Uncharacterized protein</fullName>
    </submittedName>
</protein>
<dbReference type="Proteomes" id="UP000280837">
    <property type="component" value="Chromosome"/>
</dbReference>
<proteinExistence type="predicted"/>
<feature type="region of interest" description="Disordered" evidence="1">
    <location>
        <begin position="757"/>
        <end position="800"/>
    </location>
</feature>
<evidence type="ECO:0000313" key="2">
    <source>
        <dbReference type="EMBL" id="QXR19244.1"/>
    </source>
</evidence>
<gene>
    <name evidence="2" type="ORF">EGK58_014550</name>
</gene>
<dbReference type="EMBL" id="CP078027">
    <property type="protein sequence ID" value="QXR19244.1"/>
    <property type="molecule type" value="Genomic_DNA"/>
</dbReference>
<dbReference type="AlphaFoldDB" id="A0A8F6QU57"/>
<organism evidence="2">
    <name type="scientific">Acinetobacter variabilis</name>
    <dbReference type="NCBI Taxonomy" id="70346"/>
    <lineage>
        <taxon>Bacteria</taxon>
        <taxon>Pseudomonadati</taxon>
        <taxon>Pseudomonadota</taxon>
        <taxon>Gammaproteobacteria</taxon>
        <taxon>Moraxellales</taxon>
        <taxon>Moraxellaceae</taxon>
        <taxon>Acinetobacter</taxon>
    </lineage>
</organism>
<reference evidence="2" key="1">
    <citation type="journal article" date="2019" name="Nat. Commun.">
        <title>Spatiotemporal dynamics of multidrug resistant bacteria on intensive care unit surfaces.</title>
        <authorList>
            <person name="D'Souza A.W."/>
            <person name="Potter R.F."/>
            <person name="Wallace M."/>
            <person name="Shupe A."/>
            <person name="Patel S."/>
            <person name="Sun X."/>
            <person name="Gul D."/>
            <person name="Kwon J.H."/>
            <person name="Andleeb S."/>
            <person name="Burnham C.D."/>
            <person name="Dantas G."/>
        </authorList>
    </citation>
    <scope>NUCLEOTIDE SEQUENCE</scope>
    <source>
        <strain evidence="2">AV_175</strain>
    </source>
</reference>
<evidence type="ECO:0000256" key="1">
    <source>
        <dbReference type="SAM" id="MobiDB-lite"/>
    </source>
</evidence>
<reference evidence="2" key="2">
    <citation type="submission" date="2021-06" db="EMBL/GenBank/DDBJ databases">
        <authorList>
            <person name="Diorio-Toth L."/>
        </authorList>
    </citation>
    <scope>NUCLEOTIDE SEQUENCE</scope>
    <source>
        <strain evidence="2">AV_175</strain>
    </source>
</reference>